<sequence>MEGSYWALPSFRYIVYYVVYVAILLADTDTCDRADRRASFGRWDSCLHLVWRVGYLDCDWGLVVDDIVICSPWSLTVCSGSVWIGCDSDRCDDRDRYLRFLVPWKSESLGYFAFFGDEVFSPIV</sequence>
<gene>
    <name evidence="2" type="ORF">BDV35DRAFT_164832</name>
</gene>
<feature type="transmembrane region" description="Helical" evidence="1">
    <location>
        <begin position="6"/>
        <end position="26"/>
    </location>
</feature>
<proteinExistence type="predicted"/>
<name>A0A5N6HJA4_ASPFL</name>
<keyword evidence="1" id="KW-1133">Transmembrane helix</keyword>
<dbReference type="AlphaFoldDB" id="A0A5N6HJA4"/>
<dbReference type="Proteomes" id="UP000325434">
    <property type="component" value="Unassembled WGS sequence"/>
</dbReference>
<evidence type="ECO:0000256" key="1">
    <source>
        <dbReference type="SAM" id="Phobius"/>
    </source>
</evidence>
<dbReference type="EMBL" id="ML734553">
    <property type="protein sequence ID" value="KAB8252723.1"/>
    <property type="molecule type" value="Genomic_DNA"/>
</dbReference>
<keyword evidence="1" id="KW-0472">Membrane</keyword>
<evidence type="ECO:0000313" key="2">
    <source>
        <dbReference type="EMBL" id="KAB8252723.1"/>
    </source>
</evidence>
<organism evidence="2">
    <name type="scientific">Aspergillus flavus</name>
    <dbReference type="NCBI Taxonomy" id="5059"/>
    <lineage>
        <taxon>Eukaryota</taxon>
        <taxon>Fungi</taxon>
        <taxon>Dikarya</taxon>
        <taxon>Ascomycota</taxon>
        <taxon>Pezizomycotina</taxon>
        <taxon>Eurotiomycetes</taxon>
        <taxon>Eurotiomycetidae</taxon>
        <taxon>Eurotiales</taxon>
        <taxon>Aspergillaceae</taxon>
        <taxon>Aspergillus</taxon>
        <taxon>Aspergillus subgen. Circumdati</taxon>
    </lineage>
</organism>
<keyword evidence="1" id="KW-0812">Transmembrane</keyword>
<accession>A0A5N6HJA4</accession>
<protein>
    <submittedName>
        <fullName evidence="2">Uncharacterized protein</fullName>
    </submittedName>
</protein>
<reference evidence="2" key="1">
    <citation type="submission" date="2019-04" db="EMBL/GenBank/DDBJ databases">
        <title>Friends and foes A comparative genomics study of 23 Aspergillus species from section Flavi.</title>
        <authorList>
            <consortium name="DOE Joint Genome Institute"/>
            <person name="Kjaerbolling I."/>
            <person name="Vesth T."/>
            <person name="Frisvad J.C."/>
            <person name="Nybo J.L."/>
            <person name="Theobald S."/>
            <person name="Kildgaard S."/>
            <person name="Isbrandt T."/>
            <person name="Kuo A."/>
            <person name="Sato A."/>
            <person name="Lyhne E.K."/>
            <person name="Kogle M.E."/>
            <person name="Wiebenga A."/>
            <person name="Kun R.S."/>
            <person name="Lubbers R.J."/>
            <person name="Makela M.R."/>
            <person name="Barry K."/>
            <person name="Chovatia M."/>
            <person name="Clum A."/>
            <person name="Daum C."/>
            <person name="Haridas S."/>
            <person name="He G."/>
            <person name="LaButti K."/>
            <person name="Lipzen A."/>
            <person name="Mondo S."/>
            <person name="Riley R."/>
            <person name="Salamov A."/>
            <person name="Simmons B.A."/>
            <person name="Magnuson J.K."/>
            <person name="Henrissat B."/>
            <person name="Mortensen U.H."/>
            <person name="Larsen T.O."/>
            <person name="Devries R.P."/>
            <person name="Grigoriev I.V."/>
            <person name="Machida M."/>
            <person name="Baker S.E."/>
            <person name="Andersen M.R."/>
        </authorList>
    </citation>
    <scope>NUCLEOTIDE SEQUENCE [LARGE SCALE GENOMIC DNA]</scope>
    <source>
        <strain evidence="2">CBS 121.62</strain>
    </source>
</reference>